<dbReference type="CDD" id="cd09143">
    <property type="entry name" value="PLDc_vPLD1_2_like_bac_2"/>
    <property type="match status" value="1"/>
</dbReference>
<evidence type="ECO:0000256" key="5">
    <source>
        <dbReference type="ARBA" id="ARBA00022525"/>
    </source>
</evidence>
<dbReference type="InterPro" id="IPR025202">
    <property type="entry name" value="PLD-like_dom"/>
</dbReference>
<dbReference type="InterPro" id="IPR015679">
    <property type="entry name" value="PLipase_D_fam"/>
</dbReference>
<comment type="subcellular location">
    <subcellularLocation>
        <location evidence="3">Secreted</location>
    </subcellularLocation>
</comment>
<dbReference type="EMBL" id="JAHWXP010000001">
    <property type="protein sequence ID" value="MBY8335863.1"/>
    <property type="molecule type" value="Genomic_DNA"/>
</dbReference>
<dbReference type="PANTHER" id="PTHR18896">
    <property type="entry name" value="PHOSPHOLIPASE D"/>
    <property type="match status" value="1"/>
</dbReference>
<evidence type="ECO:0000256" key="1">
    <source>
        <dbReference type="ARBA" id="ARBA00000798"/>
    </source>
</evidence>
<evidence type="ECO:0000256" key="7">
    <source>
        <dbReference type="ARBA" id="ARBA00022801"/>
    </source>
</evidence>
<protein>
    <recommendedName>
        <fullName evidence="4">Phospholipase D</fullName>
    </recommendedName>
    <alternativeName>
        <fullName evidence="9">Choline phosphatase</fullName>
    </alternativeName>
</protein>
<dbReference type="CDD" id="cd09140">
    <property type="entry name" value="PLDc_vPLD1_2_like_bac_1"/>
    <property type="match status" value="1"/>
</dbReference>
<keyword evidence="6" id="KW-0677">Repeat</keyword>
<dbReference type="Gene3D" id="3.30.870.10">
    <property type="entry name" value="Endonuclease Chain A"/>
    <property type="match status" value="2"/>
</dbReference>
<dbReference type="RefSeq" id="WP_222823612.1">
    <property type="nucleotide sequence ID" value="NZ_JAHWXP010000001.1"/>
</dbReference>
<evidence type="ECO:0000256" key="6">
    <source>
        <dbReference type="ARBA" id="ARBA00022737"/>
    </source>
</evidence>
<gene>
    <name evidence="11" type="ORF">KYN89_02260</name>
</gene>
<dbReference type="InterPro" id="IPR001736">
    <property type="entry name" value="PLipase_D/transphosphatidylase"/>
</dbReference>
<evidence type="ECO:0000313" key="12">
    <source>
        <dbReference type="Proteomes" id="UP000759298"/>
    </source>
</evidence>
<reference evidence="11 12" key="1">
    <citation type="submission" date="2021-07" db="EMBL/GenBank/DDBJ databases">
        <title>Alteriqipengyuania abyssalis NZ-12B nov, sp.nov isolated from deep sea sponge in pacific ocean.</title>
        <authorList>
            <person name="Tareen S."/>
            <person name="Wink J."/>
        </authorList>
    </citation>
    <scope>NUCLEOTIDE SEQUENCE [LARGE SCALE GENOMIC DNA]</scope>
    <source>
        <strain evidence="11 12">NZ-12B</strain>
    </source>
</reference>
<dbReference type="SMART" id="SM00155">
    <property type="entry name" value="PLDc"/>
    <property type="match status" value="2"/>
</dbReference>
<evidence type="ECO:0000256" key="8">
    <source>
        <dbReference type="ARBA" id="ARBA00023098"/>
    </source>
</evidence>
<accession>A0ABS7P9X7</accession>
<comment type="catalytic activity">
    <reaction evidence="1">
        <text>a 1,2-diacyl-sn-glycero-3-phosphocholine + H2O = a 1,2-diacyl-sn-glycero-3-phosphate + choline + H(+)</text>
        <dbReference type="Rhea" id="RHEA:14445"/>
        <dbReference type="ChEBI" id="CHEBI:15354"/>
        <dbReference type="ChEBI" id="CHEBI:15377"/>
        <dbReference type="ChEBI" id="CHEBI:15378"/>
        <dbReference type="ChEBI" id="CHEBI:57643"/>
        <dbReference type="ChEBI" id="CHEBI:58608"/>
        <dbReference type="EC" id="3.1.4.4"/>
    </reaction>
</comment>
<comment type="caution">
    <text evidence="11">The sequence shown here is derived from an EMBL/GenBank/DDBJ whole genome shotgun (WGS) entry which is preliminary data.</text>
</comment>
<evidence type="ECO:0000256" key="2">
    <source>
        <dbReference type="ARBA" id="ARBA00003145"/>
    </source>
</evidence>
<evidence type="ECO:0000256" key="4">
    <source>
        <dbReference type="ARBA" id="ARBA00018392"/>
    </source>
</evidence>
<dbReference type="SUPFAM" id="SSF56024">
    <property type="entry name" value="Phospholipase D/nuclease"/>
    <property type="match status" value="2"/>
</dbReference>
<evidence type="ECO:0000256" key="3">
    <source>
        <dbReference type="ARBA" id="ARBA00004613"/>
    </source>
</evidence>
<dbReference type="PANTHER" id="PTHR18896:SF76">
    <property type="entry name" value="PHOSPHOLIPASE"/>
    <property type="match status" value="1"/>
</dbReference>
<dbReference type="Proteomes" id="UP000759298">
    <property type="component" value="Unassembled WGS sequence"/>
</dbReference>
<feature type="domain" description="PLD phosphodiesterase" evidence="10">
    <location>
        <begin position="148"/>
        <end position="175"/>
    </location>
</feature>
<feature type="domain" description="PLD phosphodiesterase" evidence="10">
    <location>
        <begin position="362"/>
        <end position="389"/>
    </location>
</feature>
<dbReference type="PROSITE" id="PS50035">
    <property type="entry name" value="PLD"/>
    <property type="match status" value="2"/>
</dbReference>
<proteinExistence type="predicted"/>
<keyword evidence="12" id="KW-1185">Reference proteome</keyword>
<organism evidence="11 12">
    <name type="scientific">Alteriqipengyuania abyssalis</name>
    <dbReference type="NCBI Taxonomy" id="2860200"/>
    <lineage>
        <taxon>Bacteria</taxon>
        <taxon>Pseudomonadati</taxon>
        <taxon>Pseudomonadota</taxon>
        <taxon>Alphaproteobacteria</taxon>
        <taxon>Sphingomonadales</taxon>
        <taxon>Erythrobacteraceae</taxon>
        <taxon>Alteriqipengyuania</taxon>
    </lineage>
</organism>
<keyword evidence="5" id="KW-0964">Secreted</keyword>
<evidence type="ECO:0000256" key="9">
    <source>
        <dbReference type="ARBA" id="ARBA00029594"/>
    </source>
</evidence>
<dbReference type="Pfam" id="PF13091">
    <property type="entry name" value="PLDc_2"/>
    <property type="match status" value="1"/>
</dbReference>
<keyword evidence="7" id="KW-0378">Hydrolase</keyword>
<name>A0ABS7P9X7_9SPHN</name>
<comment type="function">
    <text evidence="2">Could be a virulence factor.</text>
</comment>
<evidence type="ECO:0000259" key="10">
    <source>
        <dbReference type="PROSITE" id="PS50035"/>
    </source>
</evidence>
<evidence type="ECO:0000313" key="11">
    <source>
        <dbReference type="EMBL" id="MBY8335863.1"/>
    </source>
</evidence>
<sequence length="522" mass="58792">MGHEGGSDGSKSAIAGGTGPDASAEPGIWRYAIAERLAVVIDGEDYFALVHTAMYNARDQIVLIGWDFDTRISLRRGEEWDNGEAARPARLGDYLPWLVREHKDLDIRILKWGLSWVQFLKRGRMAYDIARMWMVDGISFRFDSHHPTGCSHHQKIAVFDRQLAVCGGIDLTYDRWDTREHLEDDPRRLNWPGSTHGPWHDITLMMEGPVAGALHDLCNTRWQVAGGDPLARPADNIRSPWPKPLKAGFEDVEVGLARTRAECGDVTEVNEIETLFLAHIARAKRFIYIENQYFTSRKIAEAIALRLSGENPPEIVIIHPKHADGWVEQQAMDHARDLVAEAVEAADGDEFFEIYVPYTGETPIYVHAKLMIVDDEVVRIGSANLNNRSMALDSECDVILDANRPHNTGRGLEEEIRSIRVSLLAEHCGVAEDVMAQALERHGTMQGAIRELGLEGSRRLVPYRPPEKNGVTRYLAESAMLDPERPDDLLRPFARGGLFRKGGLLARLRDRVKRKVKGRLKR</sequence>
<keyword evidence="8" id="KW-0443">Lipid metabolism</keyword>